<proteinExistence type="predicted"/>
<dbReference type="EMBL" id="JANX01000014">
    <property type="protein sequence ID" value="KGM35716.1"/>
    <property type="molecule type" value="Genomic_DNA"/>
</dbReference>
<evidence type="ECO:0000313" key="2">
    <source>
        <dbReference type="Proteomes" id="UP000029995"/>
    </source>
</evidence>
<sequence length="312" mass="34300">MAIQAPFPVDAKLSAVAVGYRNQAYIADQVLPRATVPSRLFKWWEYPVDESFNVTDTKVGRTGRTNEIEFRAEEREGSVDDHGLEDPIPQEDIDIGATVGYDPRTHATERLTDYIALGREVRAARLLFNPAVYPAGNKIQLATAADRWDDPSSDPVDDILVGLDACLVRPNIGVLGQKVWSKLRRHPKIAKAINANSGDEAVATRRAVADLLELEDIIVGQSRLNTARKGQPAALSQVWGNHASFIYRNRNFSFRAPDFTFAATAQWGDKVAGSRPDADIGLRGGERVRMGESVRELVIAGYAGYLIQDAVS</sequence>
<evidence type="ECO:0000313" key="1">
    <source>
        <dbReference type="EMBL" id="KGM35716.1"/>
    </source>
</evidence>
<dbReference type="InterPro" id="IPR053738">
    <property type="entry name" value="Lambda_capsid_assembly"/>
</dbReference>
<dbReference type="Proteomes" id="UP000029995">
    <property type="component" value="Unassembled WGS sequence"/>
</dbReference>
<dbReference type="AlphaFoldDB" id="A0A0A0DAG9"/>
<accession>A0A0A0DAG9</accession>
<gene>
    <name evidence="1" type="ORF">P409_02725</name>
</gene>
<organism evidence="1 2">
    <name type="scientific">Inquilinus limosus MP06</name>
    <dbReference type="NCBI Taxonomy" id="1398085"/>
    <lineage>
        <taxon>Bacteria</taxon>
        <taxon>Pseudomonadati</taxon>
        <taxon>Pseudomonadota</taxon>
        <taxon>Alphaproteobacteria</taxon>
        <taxon>Rhodospirillales</taxon>
        <taxon>Rhodospirillaceae</taxon>
        <taxon>Inquilinus</taxon>
    </lineage>
</organism>
<reference evidence="1 2" key="1">
    <citation type="submission" date="2014-01" db="EMBL/GenBank/DDBJ databases">
        <title>Genome sequence determination for a cystic fibrosis isolate, Inquilinus limosus.</title>
        <authorList>
            <person name="Pino M."/>
            <person name="Di Conza J."/>
            <person name="Gutkind G."/>
        </authorList>
    </citation>
    <scope>NUCLEOTIDE SEQUENCE [LARGE SCALE GENOMIC DNA]</scope>
    <source>
        <strain evidence="1 2">MP06</strain>
    </source>
</reference>
<evidence type="ECO:0008006" key="3">
    <source>
        <dbReference type="Google" id="ProtNLM"/>
    </source>
</evidence>
<protein>
    <recommendedName>
        <fullName evidence="3">Capsid protein</fullName>
    </recommendedName>
</protein>
<dbReference type="OrthoDB" id="572526at2"/>
<comment type="caution">
    <text evidence="1">The sequence shown here is derived from an EMBL/GenBank/DDBJ whole genome shotgun (WGS) entry which is preliminary data.</text>
</comment>
<name>A0A0A0DAG9_9PROT</name>
<dbReference type="RefSeq" id="WP_034831524.1">
    <property type="nucleotide sequence ID" value="NZ_JANX01000014.1"/>
</dbReference>
<dbReference type="Gene3D" id="3.90.1690.10">
    <property type="entry name" value="phage-related protein like domain"/>
    <property type="match status" value="1"/>
</dbReference>